<sequence length="74" mass="8842">MLMKHNFGGWYFHYGEGLIVRLQEVGKSLWKFHTRLHDCDKRKQQKEEEKASNRSCTHVFSVPICQQQNCAFQK</sequence>
<reference evidence="1 2" key="1">
    <citation type="journal article" date="2023" name="Arcadia Sci">
        <title>De novo assembly of a long-read Amblyomma americanum tick genome.</title>
        <authorList>
            <person name="Chou S."/>
            <person name="Poskanzer K.E."/>
            <person name="Rollins M."/>
            <person name="Thuy-Boun P.S."/>
        </authorList>
    </citation>
    <scope>NUCLEOTIDE SEQUENCE [LARGE SCALE GENOMIC DNA]</scope>
    <source>
        <strain evidence="1">F_SG_1</strain>
        <tissue evidence="1">Salivary glands</tissue>
    </source>
</reference>
<name>A0AAQ4EZI4_AMBAM</name>
<proteinExistence type="predicted"/>
<organism evidence="1 2">
    <name type="scientific">Amblyomma americanum</name>
    <name type="common">Lone star tick</name>
    <dbReference type="NCBI Taxonomy" id="6943"/>
    <lineage>
        <taxon>Eukaryota</taxon>
        <taxon>Metazoa</taxon>
        <taxon>Ecdysozoa</taxon>
        <taxon>Arthropoda</taxon>
        <taxon>Chelicerata</taxon>
        <taxon>Arachnida</taxon>
        <taxon>Acari</taxon>
        <taxon>Parasitiformes</taxon>
        <taxon>Ixodida</taxon>
        <taxon>Ixodoidea</taxon>
        <taxon>Ixodidae</taxon>
        <taxon>Amblyomminae</taxon>
        <taxon>Amblyomma</taxon>
    </lineage>
</organism>
<protein>
    <submittedName>
        <fullName evidence="1">Uncharacterized protein</fullName>
    </submittedName>
</protein>
<comment type="caution">
    <text evidence="1">The sequence shown here is derived from an EMBL/GenBank/DDBJ whole genome shotgun (WGS) entry which is preliminary data.</text>
</comment>
<accession>A0AAQ4EZI4</accession>
<gene>
    <name evidence="1" type="ORF">V5799_018634</name>
</gene>
<keyword evidence="2" id="KW-1185">Reference proteome</keyword>
<dbReference type="Proteomes" id="UP001321473">
    <property type="component" value="Unassembled WGS sequence"/>
</dbReference>
<evidence type="ECO:0000313" key="1">
    <source>
        <dbReference type="EMBL" id="KAK8780025.1"/>
    </source>
</evidence>
<dbReference type="AlphaFoldDB" id="A0AAQ4EZI4"/>
<dbReference type="EMBL" id="JARKHS020009250">
    <property type="protein sequence ID" value="KAK8780025.1"/>
    <property type="molecule type" value="Genomic_DNA"/>
</dbReference>
<evidence type="ECO:0000313" key="2">
    <source>
        <dbReference type="Proteomes" id="UP001321473"/>
    </source>
</evidence>